<accession>A0AAE0G0E9</accession>
<dbReference type="InterPro" id="IPR005804">
    <property type="entry name" value="FA_desaturase_dom"/>
</dbReference>
<evidence type="ECO:0000256" key="3">
    <source>
        <dbReference type="ARBA" id="ARBA00009295"/>
    </source>
</evidence>
<proteinExistence type="inferred from homology"/>
<dbReference type="Proteomes" id="UP001190700">
    <property type="component" value="Unassembled WGS sequence"/>
</dbReference>
<protein>
    <recommendedName>
        <fullName evidence="13">Cytochrome b5 heme-binding domain-containing protein</fullName>
    </recommendedName>
</protein>
<evidence type="ECO:0000256" key="4">
    <source>
        <dbReference type="ARBA" id="ARBA00022617"/>
    </source>
</evidence>
<dbReference type="FunFam" id="3.10.120.10:FF:000007">
    <property type="entry name" value="Sulfite oxidase, mitochondrial"/>
    <property type="match status" value="1"/>
</dbReference>
<evidence type="ECO:0000256" key="12">
    <source>
        <dbReference type="SAM" id="Phobius"/>
    </source>
</evidence>
<keyword evidence="15" id="KW-1185">Reference proteome</keyword>
<dbReference type="CDD" id="cd03506">
    <property type="entry name" value="Delta6-FADS-like"/>
    <property type="match status" value="1"/>
</dbReference>
<dbReference type="InterPro" id="IPR018506">
    <property type="entry name" value="Cyt_B5_heme-BS"/>
</dbReference>
<sequence>MVGSWVFFEYLPMCKSDGSSGDGVRNRKTDSDHDRDLIWREDEGYSHLVSRFYAPKRKSKDAKSFTLEEVAKHNTRDDLWIIVEGKAYDVTKYVQHHPGGWLPMVNMAGKDCTDVFANYHPARVYEKMLPGYYVGEVSDYEVSAFVQEHREVRQKLLERGLFETRLSFYAYHVAFQVALFSCVLYGVLCCSTYSAHMLAAVVLGLFWQQVAGIGHDIGHNAVFHQMKKDNLGGLVVGPLLTGISIAWWKRSHNVHHIVCNSVENDPDIQFLPLFAITEKMFGKFWSTYHQKWFTTDAVAKLLVRYQHFLFYPVMAVARFNLYVQSWALLFSKDRIYNRKQEMACMLLFIGWNVALLSQLPSDERLPFLLLSHAVAGVLHVQICLSHFSMGTYNGHAYNGESDEWFKMQCATTLNIATPPLLDFVHIGLQHQIEHHLFPRLPRHNLREARKYVKPLCEKHGIVYHEPGFFQANVELVRTLYRTAQLSKTLKQADGGFYESPLWEGLNAQG</sequence>
<dbReference type="InterPro" id="IPR036400">
    <property type="entry name" value="Cyt_B5-like_heme/steroid_sf"/>
</dbReference>
<dbReference type="Pfam" id="PF00487">
    <property type="entry name" value="FA_desaturase"/>
    <property type="match status" value="1"/>
</dbReference>
<evidence type="ECO:0000313" key="14">
    <source>
        <dbReference type="EMBL" id="KAK3268596.1"/>
    </source>
</evidence>
<dbReference type="Gene3D" id="3.10.120.10">
    <property type="entry name" value="Cytochrome b5-like heme/steroid binding domain"/>
    <property type="match status" value="1"/>
</dbReference>
<dbReference type="SUPFAM" id="SSF55856">
    <property type="entry name" value="Cytochrome b5-like heme/steroid binding domain"/>
    <property type="match status" value="1"/>
</dbReference>
<evidence type="ECO:0000256" key="11">
    <source>
        <dbReference type="ARBA" id="ARBA00023136"/>
    </source>
</evidence>
<comment type="pathway">
    <text evidence="2">Lipid metabolism.</text>
</comment>
<dbReference type="GO" id="GO:0020037">
    <property type="term" value="F:heme binding"/>
    <property type="evidence" value="ECO:0007669"/>
    <property type="project" value="InterPro"/>
</dbReference>
<comment type="similarity">
    <text evidence="3">Belongs to the fatty acid desaturase type 1 family.</text>
</comment>
<evidence type="ECO:0000256" key="10">
    <source>
        <dbReference type="ARBA" id="ARBA00023098"/>
    </source>
</evidence>
<evidence type="ECO:0000256" key="7">
    <source>
        <dbReference type="ARBA" id="ARBA00022989"/>
    </source>
</evidence>
<feature type="transmembrane region" description="Helical" evidence="12">
    <location>
        <begin position="342"/>
        <end position="359"/>
    </location>
</feature>
<evidence type="ECO:0000313" key="15">
    <source>
        <dbReference type="Proteomes" id="UP001190700"/>
    </source>
</evidence>
<feature type="domain" description="Cytochrome b5 heme-binding" evidence="13">
    <location>
        <begin position="62"/>
        <end position="138"/>
    </location>
</feature>
<keyword evidence="10" id="KW-0443">Lipid metabolism</keyword>
<evidence type="ECO:0000256" key="5">
    <source>
        <dbReference type="ARBA" id="ARBA00022692"/>
    </source>
</evidence>
<organism evidence="14 15">
    <name type="scientific">Cymbomonas tetramitiformis</name>
    <dbReference type="NCBI Taxonomy" id="36881"/>
    <lineage>
        <taxon>Eukaryota</taxon>
        <taxon>Viridiplantae</taxon>
        <taxon>Chlorophyta</taxon>
        <taxon>Pyramimonadophyceae</taxon>
        <taxon>Pyramimonadales</taxon>
        <taxon>Pyramimonadaceae</taxon>
        <taxon>Cymbomonas</taxon>
    </lineage>
</organism>
<feature type="transmembrane region" description="Helical" evidence="12">
    <location>
        <begin position="308"/>
        <end position="330"/>
    </location>
</feature>
<evidence type="ECO:0000256" key="8">
    <source>
        <dbReference type="ARBA" id="ARBA00023002"/>
    </source>
</evidence>
<dbReference type="InterPro" id="IPR001199">
    <property type="entry name" value="Cyt_B5-like_heme/steroid-bd"/>
</dbReference>
<dbReference type="PANTHER" id="PTHR19353">
    <property type="entry name" value="FATTY ACID DESATURASE 2"/>
    <property type="match status" value="1"/>
</dbReference>
<dbReference type="PANTHER" id="PTHR19353:SF30">
    <property type="entry name" value="DELTA 8-(E)-SPHINGOLIPID DESATURASE"/>
    <property type="match status" value="1"/>
</dbReference>
<keyword evidence="6" id="KW-0479">Metal-binding</keyword>
<evidence type="ECO:0000256" key="9">
    <source>
        <dbReference type="ARBA" id="ARBA00023004"/>
    </source>
</evidence>
<feature type="transmembrane region" description="Helical" evidence="12">
    <location>
        <begin position="231"/>
        <end position="248"/>
    </location>
</feature>
<keyword evidence="9" id="KW-0408">Iron</keyword>
<dbReference type="PRINTS" id="PR00363">
    <property type="entry name" value="CYTOCHROMEB5"/>
</dbReference>
<keyword evidence="8" id="KW-0560">Oxidoreductase</keyword>
<dbReference type="PROSITE" id="PS00191">
    <property type="entry name" value="CYTOCHROME_B5_1"/>
    <property type="match status" value="1"/>
</dbReference>
<dbReference type="AlphaFoldDB" id="A0AAE0G0E9"/>
<keyword evidence="4" id="KW-0349">Heme</keyword>
<dbReference type="EMBL" id="LGRX02011727">
    <property type="protein sequence ID" value="KAK3268596.1"/>
    <property type="molecule type" value="Genomic_DNA"/>
</dbReference>
<comment type="caution">
    <text evidence="14">The sequence shown here is derived from an EMBL/GenBank/DDBJ whole genome shotgun (WGS) entry which is preliminary data.</text>
</comment>
<dbReference type="PIRSF" id="PIRSF015921">
    <property type="entry name" value="FA_sphinglp_des"/>
    <property type="match status" value="1"/>
</dbReference>
<feature type="transmembrane region" description="Helical" evidence="12">
    <location>
        <begin position="168"/>
        <end position="187"/>
    </location>
</feature>
<reference evidence="14 15" key="1">
    <citation type="journal article" date="2015" name="Genome Biol. Evol.">
        <title>Comparative Genomics of a Bacterivorous Green Alga Reveals Evolutionary Causalities and Consequences of Phago-Mixotrophic Mode of Nutrition.</title>
        <authorList>
            <person name="Burns J.A."/>
            <person name="Paasch A."/>
            <person name="Narechania A."/>
            <person name="Kim E."/>
        </authorList>
    </citation>
    <scope>NUCLEOTIDE SEQUENCE [LARGE SCALE GENOMIC DNA]</scope>
    <source>
        <strain evidence="14 15">PLY_AMNH</strain>
    </source>
</reference>
<evidence type="ECO:0000256" key="2">
    <source>
        <dbReference type="ARBA" id="ARBA00005189"/>
    </source>
</evidence>
<keyword evidence="5 12" id="KW-0812">Transmembrane</keyword>
<evidence type="ECO:0000256" key="1">
    <source>
        <dbReference type="ARBA" id="ARBA00004141"/>
    </source>
</evidence>
<dbReference type="GO" id="GO:0046872">
    <property type="term" value="F:metal ion binding"/>
    <property type="evidence" value="ECO:0007669"/>
    <property type="project" value="UniProtKB-KW"/>
</dbReference>
<dbReference type="PROSITE" id="PS50255">
    <property type="entry name" value="CYTOCHROME_B5_2"/>
    <property type="match status" value="1"/>
</dbReference>
<name>A0AAE0G0E9_9CHLO</name>
<evidence type="ECO:0000259" key="13">
    <source>
        <dbReference type="PROSITE" id="PS50255"/>
    </source>
</evidence>
<dbReference type="GO" id="GO:0006629">
    <property type="term" value="P:lipid metabolic process"/>
    <property type="evidence" value="ECO:0007669"/>
    <property type="project" value="UniProtKB-KW"/>
</dbReference>
<comment type="subcellular location">
    <subcellularLocation>
        <location evidence="1">Membrane</location>
        <topology evidence="1">Multi-pass membrane protein</topology>
    </subcellularLocation>
</comment>
<dbReference type="GO" id="GO:0016717">
    <property type="term" value="F:oxidoreductase activity, acting on paired donors, with oxidation of a pair of donors resulting in the reduction of molecular oxygen to two molecules of water"/>
    <property type="evidence" value="ECO:0007669"/>
    <property type="project" value="UniProtKB-ARBA"/>
</dbReference>
<dbReference type="GO" id="GO:0016020">
    <property type="term" value="C:membrane"/>
    <property type="evidence" value="ECO:0007669"/>
    <property type="project" value="UniProtKB-SubCell"/>
</dbReference>
<dbReference type="SMART" id="SM01117">
    <property type="entry name" value="Cyt-b5"/>
    <property type="match status" value="1"/>
</dbReference>
<keyword evidence="7 12" id="KW-1133">Transmembrane helix</keyword>
<evidence type="ECO:0000256" key="6">
    <source>
        <dbReference type="ARBA" id="ARBA00022723"/>
    </source>
</evidence>
<dbReference type="InterPro" id="IPR012171">
    <property type="entry name" value="Fatty_acid_desaturase"/>
</dbReference>
<keyword evidence="11 12" id="KW-0472">Membrane</keyword>
<gene>
    <name evidence="14" type="ORF">CYMTET_22908</name>
</gene>
<dbReference type="Pfam" id="PF00173">
    <property type="entry name" value="Cyt-b5"/>
    <property type="match status" value="1"/>
</dbReference>